<evidence type="ECO:0000256" key="1">
    <source>
        <dbReference type="ARBA" id="ARBA00005046"/>
    </source>
</evidence>
<dbReference type="CDD" id="cd00756">
    <property type="entry name" value="MoaE"/>
    <property type="match status" value="1"/>
</dbReference>
<dbReference type="InterPro" id="IPR036563">
    <property type="entry name" value="MoaE_sf"/>
</dbReference>
<comment type="catalytic activity">
    <reaction evidence="11">
        <text>2 [molybdopterin-synthase sulfur-carrier protein]-C-terminal-Gly-aminoethanethioate + cyclic pyranopterin phosphate + H2O = molybdopterin + 2 [molybdopterin-synthase sulfur-carrier protein]-C-terminal Gly-Gly + 2 H(+)</text>
        <dbReference type="Rhea" id="RHEA:26333"/>
        <dbReference type="Rhea" id="RHEA-COMP:12202"/>
        <dbReference type="Rhea" id="RHEA-COMP:19907"/>
        <dbReference type="ChEBI" id="CHEBI:15377"/>
        <dbReference type="ChEBI" id="CHEBI:15378"/>
        <dbReference type="ChEBI" id="CHEBI:58698"/>
        <dbReference type="ChEBI" id="CHEBI:59648"/>
        <dbReference type="ChEBI" id="CHEBI:90778"/>
        <dbReference type="ChEBI" id="CHEBI:232372"/>
        <dbReference type="EC" id="2.8.1.12"/>
    </reaction>
</comment>
<name>A0A517QWB4_9PLAN</name>
<dbReference type="OrthoDB" id="9803224at2"/>
<keyword evidence="5" id="KW-0501">Molybdenum cofactor biosynthesis</keyword>
<evidence type="ECO:0000256" key="8">
    <source>
        <dbReference type="ARBA" id="ARBA00030407"/>
    </source>
</evidence>
<dbReference type="SUPFAM" id="SSF54690">
    <property type="entry name" value="Molybdopterin synthase subunit MoaE"/>
    <property type="match status" value="1"/>
</dbReference>
<dbReference type="RefSeq" id="WP_145362132.1">
    <property type="nucleotide sequence ID" value="NZ_CP036268.1"/>
</dbReference>
<protein>
    <recommendedName>
        <fullName evidence="4">Molybdopterin synthase catalytic subunit</fullName>
        <ecNumber evidence="3">2.8.1.12</ecNumber>
    </recommendedName>
    <alternativeName>
        <fullName evidence="9">MPT synthase subunit 2</fullName>
    </alternativeName>
    <alternativeName>
        <fullName evidence="7">Molybdenum cofactor biosynthesis protein E</fullName>
    </alternativeName>
    <alternativeName>
        <fullName evidence="8">Molybdopterin-converting factor large subunit</fullName>
    </alternativeName>
    <alternativeName>
        <fullName evidence="10">Molybdopterin-converting factor subunit 2</fullName>
    </alternativeName>
</protein>
<reference evidence="12 13" key="1">
    <citation type="submission" date="2019-02" db="EMBL/GenBank/DDBJ databases">
        <title>Deep-cultivation of Planctomycetes and their phenomic and genomic characterization uncovers novel biology.</title>
        <authorList>
            <person name="Wiegand S."/>
            <person name="Jogler M."/>
            <person name="Boedeker C."/>
            <person name="Pinto D."/>
            <person name="Vollmers J."/>
            <person name="Rivas-Marin E."/>
            <person name="Kohn T."/>
            <person name="Peeters S.H."/>
            <person name="Heuer A."/>
            <person name="Rast P."/>
            <person name="Oberbeckmann S."/>
            <person name="Bunk B."/>
            <person name="Jeske O."/>
            <person name="Meyerdierks A."/>
            <person name="Storesund J.E."/>
            <person name="Kallscheuer N."/>
            <person name="Luecker S."/>
            <person name="Lage O.M."/>
            <person name="Pohl T."/>
            <person name="Merkel B.J."/>
            <person name="Hornburger P."/>
            <person name="Mueller R.-W."/>
            <person name="Bruemmer F."/>
            <person name="Labrenz M."/>
            <person name="Spormann A.M."/>
            <person name="Op den Camp H."/>
            <person name="Overmann J."/>
            <person name="Amann R."/>
            <person name="Jetten M.S.M."/>
            <person name="Mascher T."/>
            <person name="Medema M.H."/>
            <person name="Devos D.P."/>
            <person name="Kaster A.-K."/>
            <person name="Ovreas L."/>
            <person name="Rohde M."/>
            <person name="Galperin M.Y."/>
            <person name="Jogler C."/>
        </authorList>
    </citation>
    <scope>NUCLEOTIDE SEQUENCE [LARGE SCALE GENOMIC DNA]</scope>
    <source>
        <strain evidence="12 13">Pan189</strain>
    </source>
</reference>
<keyword evidence="13" id="KW-1185">Reference proteome</keyword>
<dbReference type="GO" id="GO:0006777">
    <property type="term" value="P:Mo-molybdopterin cofactor biosynthetic process"/>
    <property type="evidence" value="ECO:0007669"/>
    <property type="project" value="UniProtKB-KW"/>
</dbReference>
<comment type="subunit">
    <text evidence="6">Heterotetramer of 2 MoaD subunits and 2 MoaE subunits. Also stable as homodimer. The enzyme changes between these two forms during catalysis.</text>
</comment>
<keyword evidence="12" id="KW-0808">Transferase</keyword>
<dbReference type="Pfam" id="PF02391">
    <property type="entry name" value="MoaE"/>
    <property type="match status" value="1"/>
</dbReference>
<sequence length="136" mass="15263">MSERASELQIKLTPGPIECHDPLRIAGAGAVLTFEGIVRPHEGEREIDGLLYEVYEPMTSRELRRLAEELMATHDIIGCFVEHSVGFVPHGECSFLLQAAAAHRPNALAFIAVFIDRMKQHVPIWKVPQYRGTETE</sequence>
<organism evidence="12 13">
    <name type="scientific">Stratiformator vulcanicus</name>
    <dbReference type="NCBI Taxonomy" id="2527980"/>
    <lineage>
        <taxon>Bacteria</taxon>
        <taxon>Pseudomonadati</taxon>
        <taxon>Planctomycetota</taxon>
        <taxon>Planctomycetia</taxon>
        <taxon>Planctomycetales</taxon>
        <taxon>Planctomycetaceae</taxon>
        <taxon>Stratiformator</taxon>
    </lineage>
</organism>
<gene>
    <name evidence="12" type="primary">moaE</name>
    <name evidence="12" type="ORF">Pan189_02210</name>
</gene>
<evidence type="ECO:0000313" key="13">
    <source>
        <dbReference type="Proteomes" id="UP000317318"/>
    </source>
</evidence>
<evidence type="ECO:0000313" key="12">
    <source>
        <dbReference type="EMBL" id="QDT35868.1"/>
    </source>
</evidence>
<accession>A0A517QWB4</accession>
<evidence type="ECO:0000256" key="7">
    <source>
        <dbReference type="ARBA" id="ARBA00029745"/>
    </source>
</evidence>
<evidence type="ECO:0000256" key="6">
    <source>
        <dbReference type="ARBA" id="ARBA00026066"/>
    </source>
</evidence>
<dbReference type="EC" id="2.8.1.12" evidence="3"/>
<evidence type="ECO:0000256" key="10">
    <source>
        <dbReference type="ARBA" id="ARBA00032474"/>
    </source>
</evidence>
<evidence type="ECO:0000256" key="9">
    <source>
        <dbReference type="ARBA" id="ARBA00030781"/>
    </source>
</evidence>
<evidence type="ECO:0000256" key="3">
    <source>
        <dbReference type="ARBA" id="ARBA00011950"/>
    </source>
</evidence>
<dbReference type="AlphaFoldDB" id="A0A517QWB4"/>
<dbReference type="KEGG" id="svp:Pan189_02210"/>
<evidence type="ECO:0000256" key="11">
    <source>
        <dbReference type="ARBA" id="ARBA00049878"/>
    </source>
</evidence>
<evidence type="ECO:0000256" key="2">
    <source>
        <dbReference type="ARBA" id="ARBA00005426"/>
    </source>
</evidence>
<dbReference type="InterPro" id="IPR003448">
    <property type="entry name" value="Mopterin_biosynth_MoaE"/>
</dbReference>
<evidence type="ECO:0000256" key="5">
    <source>
        <dbReference type="ARBA" id="ARBA00023150"/>
    </source>
</evidence>
<dbReference type="Proteomes" id="UP000317318">
    <property type="component" value="Chromosome"/>
</dbReference>
<evidence type="ECO:0000256" key="4">
    <source>
        <dbReference type="ARBA" id="ARBA00013858"/>
    </source>
</evidence>
<comment type="similarity">
    <text evidence="2">Belongs to the MoaE family.</text>
</comment>
<dbReference type="Gene3D" id="3.90.1170.40">
    <property type="entry name" value="Molybdopterin biosynthesis MoaE subunit"/>
    <property type="match status" value="1"/>
</dbReference>
<proteinExistence type="inferred from homology"/>
<dbReference type="GO" id="GO:0030366">
    <property type="term" value="F:molybdopterin synthase activity"/>
    <property type="evidence" value="ECO:0007669"/>
    <property type="project" value="UniProtKB-EC"/>
</dbReference>
<dbReference type="EMBL" id="CP036268">
    <property type="protein sequence ID" value="QDT35868.1"/>
    <property type="molecule type" value="Genomic_DNA"/>
</dbReference>
<dbReference type="PANTHER" id="PTHR23404">
    <property type="entry name" value="MOLYBDOPTERIN SYNTHASE RELATED"/>
    <property type="match status" value="1"/>
</dbReference>
<comment type="pathway">
    <text evidence="1">Cofactor biosynthesis; molybdopterin biosynthesis.</text>
</comment>